<dbReference type="Gene3D" id="1.10.10.10">
    <property type="entry name" value="Winged helix-like DNA-binding domain superfamily/Winged helix DNA-binding domain"/>
    <property type="match status" value="1"/>
</dbReference>
<evidence type="ECO:0000256" key="6">
    <source>
        <dbReference type="ARBA" id="ARBA00022679"/>
    </source>
</evidence>
<protein>
    <recommendedName>
        <fullName evidence="4">Methylated-DNA--protein-cysteine methyltransferase</fullName>
        <ecNumber evidence="3">2.1.1.63</ecNumber>
    </recommendedName>
    <alternativeName>
        <fullName evidence="9">6-O-methylguanine-DNA methyltransferase</fullName>
    </alternativeName>
    <alternativeName>
        <fullName evidence="10">O-6-methylguanine-DNA-alkyltransferase</fullName>
    </alternativeName>
</protein>
<dbReference type="PROSITE" id="PS00374">
    <property type="entry name" value="MGMT"/>
    <property type="match status" value="1"/>
</dbReference>
<dbReference type="InterPro" id="IPR001497">
    <property type="entry name" value="MethylDNA_cys_MeTrfase_AS"/>
</dbReference>
<dbReference type="PANTHER" id="PTHR10815:SF13">
    <property type="entry name" value="METHYLATED-DNA--PROTEIN-CYSTEINE METHYLTRANSFERASE"/>
    <property type="match status" value="1"/>
</dbReference>
<name>A0ABR3T8L2_9PEZI</name>
<feature type="region of interest" description="Disordered" evidence="12">
    <location>
        <begin position="101"/>
        <end position="174"/>
    </location>
</feature>
<evidence type="ECO:0000256" key="1">
    <source>
        <dbReference type="ARBA" id="ARBA00001286"/>
    </source>
</evidence>
<evidence type="ECO:0000256" key="7">
    <source>
        <dbReference type="ARBA" id="ARBA00022763"/>
    </source>
</evidence>
<reference evidence="14 15" key="1">
    <citation type="submission" date="2024-02" db="EMBL/GenBank/DDBJ databases">
        <title>De novo assembly and annotation of 12 fungi associated with fruit tree decline syndrome in Ontario, Canada.</title>
        <authorList>
            <person name="Sulman M."/>
            <person name="Ellouze W."/>
            <person name="Ilyukhin E."/>
        </authorList>
    </citation>
    <scope>NUCLEOTIDE SEQUENCE [LARGE SCALE GENOMIC DNA]</scope>
    <source>
        <strain evidence="14 15">M1-105</strain>
    </source>
</reference>
<dbReference type="InterPro" id="IPR014048">
    <property type="entry name" value="MethylDNA_cys_MeTrfase_DNA-bd"/>
</dbReference>
<comment type="caution">
    <text evidence="14">The sequence shown here is derived from an EMBL/GenBank/DDBJ whole genome shotgun (WGS) entry which is preliminary data.</text>
</comment>
<accession>A0ABR3T8L2</accession>
<evidence type="ECO:0000256" key="8">
    <source>
        <dbReference type="ARBA" id="ARBA00023204"/>
    </source>
</evidence>
<evidence type="ECO:0000256" key="5">
    <source>
        <dbReference type="ARBA" id="ARBA00022603"/>
    </source>
</evidence>
<keyword evidence="8" id="KW-0234">DNA repair</keyword>
<proteinExistence type="inferred from homology"/>
<evidence type="ECO:0000256" key="4">
    <source>
        <dbReference type="ARBA" id="ARBA00015377"/>
    </source>
</evidence>
<keyword evidence="6" id="KW-0808">Transferase</keyword>
<dbReference type="SUPFAM" id="SSF46767">
    <property type="entry name" value="Methylated DNA-protein cysteine methyltransferase, C-terminal domain"/>
    <property type="match status" value="1"/>
</dbReference>
<feature type="compositionally biased region" description="Basic and acidic residues" evidence="12">
    <location>
        <begin position="147"/>
        <end position="159"/>
    </location>
</feature>
<evidence type="ECO:0000256" key="3">
    <source>
        <dbReference type="ARBA" id="ARBA00011918"/>
    </source>
</evidence>
<dbReference type="InterPro" id="IPR036217">
    <property type="entry name" value="MethylDNA_cys_MeTrfase_DNAb"/>
</dbReference>
<gene>
    <name evidence="14" type="ORF">SLS56_001664</name>
</gene>
<sequence length="313" mass="34639">MPPTATVPARLSDLQEQWSALYKQELPRLAKARDKAQPKWPVYLDHCFARIILDNAVGKDKPWMDRVSAPATRNMSAAQLQAALDLGHSITAGTANLDELNQRSLSLRGKGGPKRKRSEQTSETAANEDQSSRPAVKKPKSDLTAGEDIRSHFFSDRPKTQPSAQPSSPSPELLQARDTVASSTDLTPFRRFVLILLTFVPRGRHTSYGAMSSYITAYHHECSARAIGNAMRNNPFAPTVPCHRVLAHDGRIGGFCGDWGEQGKHAVEKRKLLADEGVRFDGGGKVVGKPFTDFHRDEEVKVWYEQILGSDKK</sequence>
<dbReference type="Pfam" id="PF01035">
    <property type="entry name" value="DNA_binding_1"/>
    <property type="match status" value="1"/>
</dbReference>
<comment type="catalytic activity">
    <reaction evidence="1">
        <text>a 4-O-methyl-thymidine in DNA + L-cysteinyl-[protein] = a thymidine in DNA + S-methyl-L-cysteinyl-[protein]</text>
        <dbReference type="Rhea" id="RHEA:53428"/>
        <dbReference type="Rhea" id="RHEA-COMP:10131"/>
        <dbReference type="Rhea" id="RHEA-COMP:10132"/>
        <dbReference type="Rhea" id="RHEA-COMP:13555"/>
        <dbReference type="Rhea" id="RHEA-COMP:13556"/>
        <dbReference type="ChEBI" id="CHEBI:29950"/>
        <dbReference type="ChEBI" id="CHEBI:82612"/>
        <dbReference type="ChEBI" id="CHEBI:137386"/>
        <dbReference type="ChEBI" id="CHEBI:137387"/>
        <dbReference type="EC" id="2.1.1.63"/>
    </reaction>
</comment>
<evidence type="ECO:0000313" key="14">
    <source>
        <dbReference type="EMBL" id="KAL1635611.1"/>
    </source>
</evidence>
<keyword evidence="15" id="KW-1185">Reference proteome</keyword>
<dbReference type="NCBIfam" id="TIGR00589">
    <property type="entry name" value="ogt"/>
    <property type="match status" value="1"/>
</dbReference>
<evidence type="ECO:0000256" key="9">
    <source>
        <dbReference type="ARBA" id="ARBA00030795"/>
    </source>
</evidence>
<evidence type="ECO:0000256" key="11">
    <source>
        <dbReference type="ARBA" id="ARBA00049348"/>
    </source>
</evidence>
<evidence type="ECO:0000313" key="15">
    <source>
        <dbReference type="Proteomes" id="UP001521116"/>
    </source>
</evidence>
<comment type="similarity">
    <text evidence="2">Belongs to the MGMT family.</text>
</comment>
<evidence type="ECO:0000256" key="2">
    <source>
        <dbReference type="ARBA" id="ARBA00008711"/>
    </source>
</evidence>
<dbReference type="EMBL" id="JAJVDC020000010">
    <property type="protein sequence ID" value="KAL1635611.1"/>
    <property type="molecule type" value="Genomic_DNA"/>
</dbReference>
<evidence type="ECO:0000259" key="13">
    <source>
        <dbReference type="Pfam" id="PF01035"/>
    </source>
</evidence>
<dbReference type="EC" id="2.1.1.63" evidence="3"/>
<dbReference type="InterPro" id="IPR036388">
    <property type="entry name" value="WH-like_DNA-bd_sf"/>
</dbReference>
<comment type="catalytic activity">
    <reaction evidence="11">
        <text>a 6-O-methyl-2'-deoxyguanosine in DNA + L-cysteinyl-[protein] = S-methyl-L-cysteinyl-[protein] + a 2'-deoxyguanosine in DNA</text>
        <dbReference type="Rhea" id="RHEA:24000"/>
        <dbReference type="Rhea" id="RHEA-COMP:10131"/>
        <dbReference type="Rhea" id="RHEA-COMP:10132"/>
        <dbReference type="Rhea" id="RHEA-COMP:11367"/>
        <dbReference type="Rhea" id="RHEA-COMP:11368"/>
        <dbReference type="ChEBI" id="CHEBI:29950"/>
        <dbReference type="ChEBI" id="CHEBI:82612"/>
        <dbReference type="ChEBI" id="CHEBI:85445"/>
        <dbReference type="ChEBI" id="CHEBI:85448"/>
        <dbReference type="EC" id="2.1.1.63"/>
    </reaction>
</comment>
<feature type="compositionally biased region" description="Polar residues" evidence="12">
    <location>
        <begin position="121"/>
        <end position="133"/>
    </location>
</feature>
<evidence type="ECO:0000256" key="10">
    <source>
        <dbReference type="ARBA" id="ARBA00031621"/>
    </source>
</evidence>
<dbReference type="Proteomes" id="UP001521116">
    <property type="component" value="Unassembled WGS sequence"/>
</dbReference>
<evidence type="ECO:0000256" key="12">
    <source>
        <dbReference type="SAM" id="MobiDB-lite"/>
    </source>
</evidence>
<dbReference type="CDD" id="cd06445">
    <property type="entry name" value="ATase"/>
    <property type="match status" value="1"/>
</dbReference>
<organism evidence="14 15">
    <name type="scientific">Neofusicoccum ribis</name>
    <dbReference type="NCBI Taxonomy" id="45134"/>
    <lineage>
        <taxon>Eukaryota</taxon>
        <taxon>Fungi</taxon>
        <taxon>Dikarya</taxon>
        <taxon>Ascomycota</taxon>
        <taxon>Pezizomycotina</taxon>
        <taxon>Dothideomycetes</taxon>
        <taxon>Dothideomycetes incertae sedis</taxon>
        <taxon>Botryosphaeriales</taxon>
        <taxon>Botryosphaeriaceae</taxon>
        <taxon>Neofusicoccum</taxon>
    </lineage>
</organism>
<dbReference type="PANTHER" id="PTHR10815">
    <property type="entry name" value="METHYLATED-DNA--PROTEIN-CYSTEINE METHYLTRANSFERASE"/>
    <property type="match status" value="1"/>
</dbReference>
<keyword evidence="5" id="KW-0489">Methyltransferase</keyword>
<keyword evidence="7" id="KW-0227">DNA damage</keyword>
<feature type="domain" description="Methylated-DNA-[protein]-cysteine S-methyltransferase DNA binding" evidence="13">
    <location>
        <begin position="188"/>
        <end position="278"/>
    </location>
</feature>
<feature type="compositionally biased region" description="Low complexity" evidence="12">
    <location>
        <begin position="161"/>
        <end position="171"/>
    </location>
</feature>